<sequence>MKVKLNCILLVDDDEPTNFLNKIAVEELECTHHIKIIPGAREALDYLTCAGQPAPLNKDCPNPEIIFLDINMPAMDGWEFLQQYEALPNARKSSIIVIMLTTSFNPEDELKARKIPSVKEFRNKPLTSVMLQDILKKYYPDQCGLGS</sequence>
<dbReference type="InterPro" id="IPR001789">
    <property type="entry name" value="Sig_transdc_resp-reg_receiver"/>
</dbReference>
<evidence type="ECO:0000313" key="3">
    <source>
        <dbReference type="EMBL" id="OQP57820.1"/>
    </source>
</evidence>
<dbReference type="GO" id="GO:0000160">
    <property type="term" value="P:phosphorelay signal transduction system"/>
    <property type="evidence" value="ECO:0007669"/>
    <property type="project" value="InterPro"/>
</dbReference>
<dbReference type="PROSITE" id="PS50110">
    <property type="entry name" value="RESPONSE_REGULATORY"/>
    <property type="match status" value="1"/>
</dbReference>
<dbReference type="STRING" id="1703345.A3860_09350"/>
<organism evidence="3 4">
    <name type="scientific">Niastella vici</name>
    <dbReference type="NCBI Taxonomy" id="1703345"/>
    <lineage>
        <taxon>Bacteria</taxon>
        <taxon>Pseudomonadati</taxon>
        <taxon>Bacteroidota</taxon>
        <taxon>Chitinophagia</taxon>
        <taxon>Chitinophagales</taxon>
        <taxon>Chitinophagaceae</taxon>
        <taxon>Niastella</taxon>
    </lineage>
</organism>
<evidence type="ECO:0000313" key="4">
    <source>
        <dbReference type="Proteomes" id="UP000192796"/>
    </source>
</evidence>
<evidence type="ECO:0000256" key="1">
    <source>
        <dbReference type="PROSITE-ProRule" id="PRU00169"/>
    </source>
</evidence>
<gene>
    <name evidence="3" type="ORF">A3860_09350</name>
</gene>
<dbReference type="Pfam" id="PF00072">
    <property type="entry name" value="Response_reg"/>
    <property type="match status" value="1"/>
</dbReference>
<dbReference type="SMART" id="SM00448">
    <property type="entry name" value="REC"/>
    <property type="match status" value="1"/>
</dbReference>
<dbReference type="Gene3D" id="3.40.50.2300">
    <property type="match status" value="1"/>
</dbReference>
<dbReference type="OrthoDB" id="1121174at2"/>
<dbReference type="EMBL" id="LVYD01000113">
    <property type="protein sequence ID" value="OQP57820.1"/>
    <property type="molecule type" value="Genomic_DNA"/>
</dbReference>
<dbReference type="AlphaFoldDB" id="A0A1V9FHL4"/>
<feature type="modified residue" description="4-aspartylphosphate" evidence="1">
    <location>
        <position position="69"/>
    </location>
</feature>
<keyword evidence="3" id="KW-0418">Kinase</keyword>
<evidence type="ECO:0000259" key="2">
    <source>
        <dbReference type="PROSITE" id="PS50110"/>
    </source>
</evidence>
<dbReference type="PANTHER" id="PTHR44520">
    <property type="entry name" value="RESPONSE REGULATOR RCP1-RELATED"/>
    <property type="match status" value="1"/>
</dbReference>
<protein>
    <submittedName>
        <fullName evidence="3">Histidine kinase</fullName>
    </submittedName>
</protein>
<dbReference type="GO" id="GO:0016301">
    <property type="term" value="F:kinase activity"/>
    <property type="evidence" value="ECO:0007669"/>
    <property type="project" value="UniProtKB-KW"/>
</dbReference>
<name>A0A1V9FHL4_9BACT</name>
<dbReference type="InterPro" id="IPR052893">
    <property type="entry name" value="TCS_response_regulator"/>
</dbReference>
<dbReference type="InterPro" id="IPR011006">
    <property type="entry name" value="CheY-like_superfamily"/>
</dbReference>
<proteinExistence type="predicted"/>
<keyword evidence="3" id="KW-0808">Transferase</keyword>
<dbReference type="RefSeq" id="WP_081155725.1">
    <property type="nucleotide sequence ID" value="NZ_LVYD01000113.1"/>
</dbReference>
<dbReference type="PANTHER" id="PTHR44520:SF2">
    <property type="entry name" value="RESPONSE REGULATOR RCP1"/>
    <property type="match status" value="1"/>
</dbReference>
<dbReference type="SUPFAM" id="SSF52172">
    <property type="entry name" value="CheY-like"/>
    <property type="match status" value="1"/>
</dbReference>
<dbReference type="Proteomes" id="UP000192796">
    <property type="component" value="Unassembled WGS sequence"/>
</dbReference>
<comment type="caution">
    <text evidence="3">The sequence shown here is derived from an EMBL/GenBank/DDBJ whole genome shotgun (WGS) entry which is preliminary data.</text>
</comment>
<reference evidence="3 4" key="1">
    <citation type="submission" date="2016-03" db="EMBL/GenBank/DDBJ databases">
        <title>Niastella vici sp. nov., isolated from farmland soil.</title>
        <authorList>
            <person name="Chen L."/>
            <person name="Wang D."/>
            <person name="Yang S."/>
            <person name="Wang G."/>
        </authorList>
    </citation>
    <scope>NUCLEOTIDE SEQUENCE [LARGE SCALE GENOMIC DNA]</scope>
    <source>
        <strain evidence="3 4">DJ57</strain>
    </source>
</reference>
<keyword evidence="1" id="KW-0597">Phosphoprotein</keyword>
<accession>A0A1V9FHL4</accession>
<keyword evidence="4" id="KW-1185">Reference proteome</keyword>
<feature type="domain" description="Response regulatory" evidence="2">
    <location>
        <begin position="7"/>
        <end position="139"/>
    </location>
</feature>